<reference evidence="4" key="1">
    <citation type="submission" date="2022-01" db="EMBL/GenBank/DDBJ databases">
        <title>Novel bile acid biosynthetic pathways are enriched in the microbiome of centenarians.</title>
        <authorList>
            <person name="Sato Y."/>
            <person name="Atarashi K."/>
            <person name="Plichta R.D."/>
            <person name="Arai Y."/>
            <person name="Sasajima S."/>
            <person name="Kearney M.S."/>
            <person name="Suda W."/>
            <person name="Takeshita K."/>
            <person name="Sasaki T."/>
            <person name="Okamoto S."/>
            <person name="Skelly N.A."/>
            <person name="Okamura Y."/>
            <person name="Vlamakis H."/>
            <person name="Li Y."/>
            <person name="Tanoue T."/>
            <person name="Takei H."/>
            <person name="Nittono H."/>
            <person name="Narushima S."/>
            <person name="Irie J."/>
            <person name="Itoh H."/>
            <person name="Moriya K."/>
            <person name="Sugiura Y."/>
            <person name="Suematsu M."/>
            <person name="Moritoki N."/>
            <person name="Shibata S."/>
            <person name="Littman R.D."/>
            <person name="Fischbach A.M."/>
            <person name="Uwamino Y."/>
            <person name="Inoue T."/>
            <person name="Honda A."/>
            <person name="Hattori M."/>
            <person name="Murai T."/>
            <person name="Xavier J.R."/>
            <person name="Hirose N."/>
            <person name="Honda K."/>
        </authorList>
    </citation>
    <scope>NUCLEOTIDE SEQUENCE</scope>
    <source>
        <strain evidence="4">CE91-St3</strain>
    </source>
</reference>
<dbReference type="InterPro" id="IPR014907">
    <property type="entry name" value="BT4734-like_N"/>
</dbReference>
<dbReference type="Proteomes" id="UP001055114">
    <property type="component" value="Unassembled WGS sequence"/>
</dbReference>
<proteinExistence type="predicted"/>
<feature type="domain" description="Virulence-associated protein E-like" evidence="1">
    <location>
        <begin position="428"/>
        <end position="638"/>
    </location>
</feature>
<dbReference type="InterPro" id="IPR024450">
    <property type="entry name" value="DUF3874"/>
</dbReference>
<accession>A0AA37NFH9</accession>
<organism evidence="4 5">
    <name type="scientific">Parabacteroides merdae</name>
    <dbReference type="NCBI Taxonomy" id="46503"/>
    <lineage>
        <taxon>Bacteria</taxon>
        <taxon>Pseudomonadati</taxon>
        <taxon>Bacteroidota</taxon>
        <taxon>Bacteroidia</taxon>
        <taxon>Bacteroidales</taxon>
        <taxon>Tannerellaceae</taxon>
        <taxon>Parabacteroides</taxon>
    </lineage>
</organism>
<evidence type="ECO:0000259" key="1">
    <source>
        <dbReference type="Pfam" id="PF05272"/>
    </source>
</evidence>
<feature type="domain" description="BT4734-like N-terminal" evidence="2">
    <location>
        <begin position="75"/>
        <end position="208"/>
    </location>
</feature>
<keyword evidence="4" id="KW-0378">Hydrolase</keyword>
<feature type="domain" description="DUF3874" evidence="3">
    <location>
        <begin position="641"/>
        <end position="711"/>
    </location>
</feature>
<dbReference type="AlphaFoldDB" id="A0AA37NFH9"/>
<gene>
    <name evidence="4" type="ORF">CE91St3_27530</name>
</gene>
<dbReference type="GO" id="GO:0004386">
    <property type="term" value="F:helicase activity"/>
    <property type="evidence" value="ECO:0007669"/>
    <property type="project" value="UniProtKB-KW"/>
</dbReference>
<evidence type="ECO:0000313" key="5">
    <source>
        <dbReference type="Proteomes" id="UP001055114"/>
    </source>
</evidence>
<keyword evidence="4" id="KW-0547">Nucleotide-binding</keyword>
<keyword evidence="4" id="KW-0347">Helicase</keyword>
<protein>
    <submittedName>
        <fullName evidence="4">Helicase</fullName>
    </submittedName>
</protein>
<keyword evidence="4" id="KW-0067">ATP-binding</keyword>
<evidence type="ECO:0000259" key="3">
    <source>
        <dbReference type="Pfam" id="PF12990"/>
    </source>
</evidence>
<dbReference type="PANTHER" id="PTHR34985:SF1">
    <property type="entry name" value="SLR0554 PROTEIN"/>
    <property type="match status" value="1"/>
</dbReference>
<evidence type="ECO:0000259" key="2">
    <source>
        <dbReference type="Pfam" id="PF08800"/>
    </source>
</evidence>
<dbReference type="Pfam" id="PF05272">
    <property type="entry name" value="VapE-like_dom"/>
    <property type="match status" value="1"/>
</dbReference>
<evidence type="ECO:0000313" key="4">
    <source>
        <dbReference type="EMBL" id="GKH72890.1"/>
    </source>
</evidence>
<dbReference type="SUPFAM" id="SSF52540">
    <property type="entry name" value="P-loop containing nucleoside triphosphate hydrolases"/>
    <property type="match status" value="1"/>
</dbReference>
<sequence>MKNIEYPKYKPYLAGNLKTNANMKITQLRGDLAAFRNLELSIVLNAMKTENSRKPVTTLRQNIPYLTPGIKSLAAEKIPVVLFGVTLKRDDERIGVATYAGLVLLSIGNLIDYAEAAAIRDRAAGFPQTLASFVGSSGRSVKIVVPFTLSDGSLPKTERHMRLFHTHACLRAGRYYEAQLQLPVEWKEEGCPTPEQGCRVSYDPDLYYNPDALPIRLEQPLQMPAPVTTREAHDAETDPLLRMAPGYERYKRISLLYETSLTDTLRQVGSEDGGDEGRKKFIVHLARKCRQSAIPEEDAVRFALIHPFGREQEMELRATFGNVYRKEKHCSVRPCMPRRMLVAMQMEEFMTRRYELRFNRMKGCKEYRERHSLFTDYRPVTAEAVKSICFEAQLEGISAIEYDVQRYVDSRRVSHYWPIEEFLFDLPHWDGQDRIRALADCVPCENKEWRDFFYIWFLSMVAHWLQMDREHANSTSPLLVGPQGCRKSSFCQSLLPPELRPYYVDGIDLGSRKDAEMALNRFALINLDEFDSIPASRQPYLKNLLQKAKVTLRKPYGESMEEMRRFASFIATSNTFSLLTDTTGSRRFIGVEVKGMIRIEPIDYPQLYAQAVSALREGERYWFTPEEEVLLNRNNRMFEKRPLLEELFLHYFRIPEEEEVCEPLSAPEILMTISKQSKIDLTETKLRLFGQLMQKYNVRKKMKKDRKYYYVIPETEEPGADVPVG</sequence>
<dbReference type="Pfam" id="PF12990">
    <property type="entry name" value="DUF3874"/>
    <property type="match status" value="1"/>
</dbReference>
<dbReference type="InterPro" id="IPR007936">
    <property type="entry name" value="VapE-like_dom"/>
</dbReference>
<dbReference type="EMBL" id="BQNZ01000002">
    <property type="protein sequence ID" value="GKH72890.1"/>
    <property type="molecule type" value="Genomic_DNA"/>
</dbReference>
<dbReference type="InterPro" id="IPR027417">
    <property type="entry name" value="P-loop_NTPase"/>
</dbReference>
<dbReference type="Pfam" id="PF08800">
    <property type="entry name" value="BT4734-like_N"/>
    <property type="match status" value="1"/>
</dbReference>
<dbReference type="PANTHER" id="PTHR34985">
    <property type="entry name" value="SLR0554 PROTEIN"/>
    <property type="match status" value="1"/>
</dbReference>
<name>A0AA37NFH9_9BACT</name>
<comment type="caution">
    <text evidence="4">The sequence shown here is derived from an EMBL/GenBank/DDBJ whole genome shotgun (WGS) entry which is preliminary data.</text>
</comment>